<dbReference type="AlphaFoldDB" id="A0A0E9XJH6"/>
<dbReference type="EMBL" id="GBXM01005976">
    <property type="protein sequence ID" value="JAI02602.1"/>
    <property type="molecule type" value="Transcribed_RNA"/>
</dbReference>
<reference evidence="1" key="1">
    <citation type="submission" date="2014-11" db="EMBL/GenBank/DDBJ databases">
        <authorList>
            <person name="Amaro Gonzalez C."/>
        </authorList>
    </citation>
    <scope>NUCLEOTIDE SEQUENCE</scope>
</reference>
<protein>
    <submittedName>
        <fullName evidence="1">Uncharacterized protein</fullName>
    </submittedName>
</protein>
<accession>A0A0E9XJH6</accession>
<name>A0A0E9XJH6_ANGAN</name>
<reference evidence="1" key="2">
    <citation type="journal article" date="2015" name="Fish Shellfish Immunol.">
        <title>Early steps in the European eel (Anguilla anguilla)-Vibrio vulnificus interaction in the gills: Role of the RtxA13 toxin.</title>
        <authorList>
            <person name="Callol A."/>
            <person name="Pajuelo D."/>
            <person name="Ebbesson L."/>
            <person name="Teles M."/>
            <person name="MacKenzie S."/>
            <person name="Amaro C."/>
        </authorList>
    </citation>
    <scope>NUCLEOTIDE SEQUENCE</scope>
</reference>
<organism evidence="1">
    <name type="scientific">Anguilla anguilla</name>
    <name type="common">European freshwater eel</name>
    <name type="synonym">Muraena anguilla</name>
    <dbReference type="NCBI Taxonomy" id="7936"/>
    <lineage>
        <taxon>Eukaryota</taxon>
        <taxon>Metazoa</taxon>
        <taxon>Chordata</taxon>
        <taxon>Craniata</taxon>
        <taxon>Vertebrata</taxon>
        <taxon>Euteleostomi</taxon>
        <taxon>Actinopterygii</taxon>
        <taxon>Neopterygii</taxon>
        <taxon>Teleostei</taxon>
        <taxon>Anguilliformes</taxon>
        <taxon>Anguillidae</taxon>
        <taxon>Anguilla</taxon>
    </lineage>
</organism>
<evidence type="ECO:0000313" key="1">
    <source>
        <dbReference type="EMBL" id="JAI02602.1"/>
    </source>
</evidence>
<proteinExistence type="predicted"/>
<sequence length="112" mass="12943">MNFVRAVCFSPLKHDAHIAMDSCTFTFSTDPLYVFRVITDQNCASDAFPLYVFNVISNQSCVSYAFQKQLFKHTKRNQSLQPNRESVCLRTRKESLFYAISPPLQFFTLLTV</sequence>